<evidence type="ECO:0000313" key="1">
    <source>
        <dbReference type="EMBL" id="QHU31934.1"/>
    </source>
</evidence>
<reference evidence="1" key="1">
    <citation type="journal article" date="2020" name="Nature">
        <title>Giant virus diversity and host interactions through global metagenomics.</title>
        <authorList>
            <person name="Schulz F."/>
            <person name="Roux S."/>
            <person name="Paez-Espino D."/>
            <person name="Jungbluth S."/>
            <person name="Walsh D.A."/>
            <person name="Denef V.J."/>
            <person name="McMahon K.D."/>
            <person name="Konstantinidis K.T."/>
            <person name="Eloe-Fadrosh E.A."/>
            <person name="Kyrpides N.C."/>
            <person name="Woyke T."/>
        </authorList>
    </citation>
    <scope>NUCLEOTIDE SEQUENCE</scope>
    <source>
        <strain evidence="1">GVMAG-M-3300027963-41</strain>
    </source>
</reference>
<accession>A0A6C0LQS1</accession>
<name>A0A6C0LQS1_9ZZZZ</name>
<sequence>MKYDILFLVLGTVLLLFLVTKLSKQKDTIFLCTTYFDCPKRDGWAMFQNGISKLKVLHEPQTLSRIDKWVVINEYSSHPKANWAKLMNEKYPFITFLQKSQQDEGQAKSLNMLLNYAQPYTYWFHWEEGWEPTRPFLNNAFSIMDTTNITQLQLSDDWINRSGPKTCKDNYCIIPHTNDITSHQTRTHLKTAADVHRYWPHYSLRPSFNRVAFYKSLGEFSTDKFAPPLTSEHDYAVRWYNNGGTIGVFKQGPLKRPNNYISTHD</sequence>
<organism evidence="1">
    <name type="scientific">viral metagenome</name>
    <dbReference type="NCBI Taxonomy" id="1070528"/>
    <lineage>
        <taxon>unclassified sequences</taxon>
        <taxon>metagenomes</taxon>
        <taxon>organismal metagenomes</taxon>
    </lineage>
</organism>
<proteinExistence type="predicted"/>
<evidence type="ECO:0008006" key="2">
    <source>
        <dbReference type="Google" id="ProtNLM"/>
    </source>
</evidence>
<dbReference type="EMBL" id="MN740534">
    <property type="protein sequence ID" value="QHU31934.1"/>
    <property type="molecule type" value="Genomic_DNA"/>
</dbReference>
<dbReference type="AlphaFoldDB" id="A0A6C0LQS1"/>
<protein>
    <recommendedName>
        <fullName evidence="2">Glycosyltransferase</fullName>
    </recommendedName>
</protein>